<evidence type="ECO:0000256" key="3">
    <source>
        <dbReference type="ARBA" id="ARBA00022676"/>
    </source>
</evidence>
<proteinExistence type="inferred from homology"/>
<dbReference type="CDD" id="cd06223">
    <property type="entry name" value="PRTases_typeI"/>
    <property type="match status" value="1"/>
</dbReference>
<evidence type="ECO:0000256" key="2">
    <source>
        <dbReference type="ARBA" id="ARBA00022472"/>
    </source>
</evidence>
<keyword evidence="9" id="KW-1185">Reference proteome</keyword>
<comment type="function">
    <text evidence="6">Regulates transcriptional attenuation of the pyrimidine nucleotide (pyr) operon by binding in a uridine-dependent manner to specific sites on pyr mRNA. This disrupts an antiterminator hairpin in the RNA and favors formation of a downstream transcription terminator, leading to a reduced expression of downstream genes.</text>
</comment>
<evidence type="ECO:0000256" key="4">
    <source>
        <dbReference type="ARBA" id="ARBA00023015"/>
    </source>
</evidence>
<evidence type="ECO:0000256" key="6">
    <source>
        <dbReference type="HAMAP-Rule" id="MF_01219"/>
    </source>
</evidence>
<evidence type="ECO:0000259" key="7">
    <source>
        <dbReference type="Pfam" id="PF00156"/>
    </source>
</evidence>
<comment type="function">
    <text evidence="6">Also displays a weak uracil phosphoribosyltransferase activity which is not physiologically significant.</text>
</comment>
<reference evidence="9" key="1">
    <citation type="journal article" date="2019" name="Int. J. Syst. Evol. Microbiol.">
        <title>The Global Catalogue of Microorganisms (GCM) 10K type strain sequencing project: providing services to taxonomists for standard genome sequencing and annotation.</title>
        <authorList>
            <consortium name="The Broad Institute Genomics Platform"/>
            <consortium name="The Broad Institute Genome Sequencing Center for Infectious Disease"/>
            <person name="Wu L."/>
            <person name="Ma J."/>
        </authorList>
    </citation>
    <scope>NUCLEOTIDE SEQUENCE [LARGE SCALE GENOMIC DNA]</scope>
    <source>
        <strain evidence="9">CGMCC 1.6964</strain>
    </source>
</reference>
<dbReference type="EC" id="2.4.2.9" evidence="6"/>
<evidence type="ECO:0000313" key="8">
    <source>
        <dbReference type="EMBL" id="GGN96415.1"/>
    </source>
</evidence>
<dbReference type="SUPFAM" id="SSF53271">
    <property type="entry name" value="PRTase-like"/>
    <property type="match status" value="1"/>
</dbReference>
<organism evidence="8 9">
    <name type="scientific">Saccharibacillus kuerlensis</name>
    <dbReference type="NCBI Taxonomy" id="459527"/>
    <lineage>
        <taxon>Bacteria</taxon>
        <taxon>Bacillati</taxon>
        <taxon>Bacillota</taxon>
        <taxon>Bacilli</taxon>
        <taxon>Bacillales</taxon>
        <taxon>Paenibacillaceae</taxon>
        <taxon>Saccharibacillus</taxon>
    </lineage>
</organism>
<evidence type="ECO:0000313" key="9">
    <source>
        <dbReference type="Proteomes" id="UP000606653"/>
    </source>
</evidence>
<feature type="short sequence motif" description="PRPP-binding" evidence="6">
    <location>
        <begin position="101"/>
        <end position="113"/>
    </location>
</feature>
<dbReference type="InterPro" id="IPR050137">
    <property type="entry name" value="PyrR_bifunctional"/>
</dbReference>
<keyword evidence="5 6" id="KW-0804">Transcription</keyword>
<dbReference type="InterPro" id="IPR000836">
    <property type="entry name" value="PRTase_dom"/>
</dbReference>
<dbReference type="RefSeq" id="WP_018975658.1">
    <property type="nucleotide sequence ID" value="NZ_BMLN01000003.1"/>
</dbReference>
<gene>
    <name evidence="6 8" type="primary">pyrR</name>
    <name evidence="8" type="ORF">GCM10010969_13450</name>
</gene>
<dbReference type="PANTHER" id="PTHR11608">
    <property type="entry name" value="BIFUNCTIONAL PROTEIN PYRR"/>
    <property type="match status" value="1"/>
</dbReference>
<evidence type="ECO:0000256" key="5">
    <source>
        <dbReference type="ARBA" id="ARBA00023163"/>
    </source>
</evidence>
<comment type="similarity">
    <text evidence="1 6">Belongs to the purine/pyrimidine phosphoribosyltransferase family. PyrR subfamily.</text>
</comment>
<dbReference type="NCBIfam" id="NF003548">
    <property type="entry name" value="PRK05205.1-4"/>
    <property type="match status" value="1"/>
</dbReference>
<dbReference type="HAMAP" id="MF_01219">
    <property type="entry name" value="PyrR"/>
    <property type="match status" value="1"/>
</dbReference>
<keyword evidence="6" id="KW-0694">RNA-binding</keyword>
<accession>A0ABQ2KYL3</accession>
<keyword evidence="2 6" id="KW-0806">Transcription termination</keyword>
<comment type="caution">
    <text evidence="8">The sequence shown here is derived from an EMBL/GenBank/DDBJ whole genome shotgun (WGS) entry which is preliminary data.</text>
</comment>
<dbReference type="EMBL" id="BMLN01000003">
    <property type="protein sequence ID" value="GGN96415.1"/>
    <property type="molecule type" value="Genomic_DNA"/>
</dbReference>
<sequence length="185" mass="20749">MNETHVIMDEAAIRRALTRIAHEILEKNKGIEGCVLVGIKTRGVPLAQRIAKRIFEIEGTPVPCGEIDISSYRDDRKTNGQAVDCQKLFGDDQVSIEDKKVILFDDVLYTGRTIRAAMDALMDCGRPQMIQLAVLADRGHRELPIRADYVGKNVPTSKTEEIEVFLSEIDENDVVRISSRREVLA</sequence>
<dbReference type="Proteomes" id="UP000606653">
    <property type="component" value="Unassembled WGS sequence"/>
</dbReference>
<keyword evidence="3 6" id="KW-0328">Glycosyltransferase</keyword>
<dbReference type="NCBIfam" id="NF003549">
    <property type="entry name" value="PRK05205.1-5"/>
    <property type="match status" value="1"/>
</dbReference>
<comment type="subunit">
    <text evidence="6">Homodimer and homohexamer; in equilibrium.</text>
</comment>
<feature type="domain" description="Phosphoribosyltransferase" evidence="7">
    <location>
        <begin position="11"/>
        <end position="155"/>
    </location>
</feature>
<evidence type="ECO:0000256" key="1">
    <source>
        <dbReference type="ARBA" id="ARBA00005565"/>
    </source>
</evidence>
<name>A0ABQ2KYL3_9BACL</name>
<dbReference type="InterPro" id="IPR029057">
    <property type="entry name" value="PRTase-like"/>
</dbReference>
<keyword evidence="6" id="KW-0808">Transferase</keyword>
<dbReference type="InterPro" id="IPR023050">
    <property type="entry name" value="PyrR"/>
</dbReference>
<keyword evidence="4 6" id="KW-0805">Transcription regulation</keyword>
<dbReference type="Pfam" id="PF00156">
    <property type="entry name" value="Pribosyltran"/>
    <property type="match status" value="1"/>
</dbReference>
<protein>
    <recommendedName>
        <fullName evidence="6">Bifunctional protein PyrR</fullName>
    </recommendedName>
    <domain>
        <recommendedName>
            <fullName evidence="6">Pyrimidine operon regulatory protein</fullName>
        </recommendedName>
    </domain>
    <domain>
        <recommendedName>
            <fullName evidence="6">Uracil phosphoribosyltransferase</fullName>
            <shortName evidence="6">UPRTase</shortName>
            <ecNumber evidence="6">2.4.2.9</ecNumber>
        </recommendedName>
    </domain>
</protein>
<comment type="catalytic activity">
    <reaction evidence="6">
        <text>UMP + diphosphate = 5-phospho-alpha-D-ribose 1-diphosphate + uracil</text>
        <dbReference type="Rhea" id="RHEA:13017"/>
        <dbReference type="ChEBI" id="CHEBI:17568"/>
        <dbReference type="ChEBI" id="CHEBI:33019"/>
        <dbReference type="ChEBI" id="CHEBI:57865"/>
        <dbReference type="ChEBI" id="CHEBI:58017"/>
        <dbReference type="EC" id="2.4.2.9"/>
    </reaction>
</comment>
<dbReference type="Gene3D" id="3.40.50.2020">
    <property type="match status" value="1"/>
</dbReference>
<dbReference type="PANTHER" id="PTHR11608:SF0">
    <property type="entry name" value="BIFUNCTIONAL PROTEIN PYRR"/>
    <property type="match status" value="1"/>
</dbReference>